<dbReference type="SUPFAM" id="SSF53850">
    <property type="entry name" value="Periplasmic binding protein-like II"/>
    <property type="match status" value="1"/>
</dbReference>
<dbReference type="KEGG" id="cee:CENDO_06620"/>
<organism evidence="8 9">
    <name type="scientific">Corynebacterium endometrii</name>
    <dbReference type="NCBI Taxonomy" id="2488819"/>
    <lineage>
        <taxon>Bacteria</taxon>
        <taxon>Bacillati</taxon>
        <taxon>Actinomycetota</taxon>
        <taxon>Actinomycetes</taxon>
        <taxon>Mycobacteriales</taxon>
        <taxon>Corynebacteriaceae</taxon>
        <taxon>Corynebacterium</taxon>
    </lineage>
</organism>
<keyword evidence="2" id="KW-0805">Transcription regulation</keyword>
<keyword evidence="9" id="KW-1185">Reference proteome</keyword>
<gene>
    <name evidence="8" type="primary">oxyR</name>
    <name evidence="8" type="ORF">CENDO_06620</name>
</gene>
<dbReference type="EMBL" id="CP039247">
    <property type="protein sequence ID" value="QCB28598.1"/>
    <property type="molecule type" value="Genomic_DNA"/>
</dbReference>
<evidence type="ECO:0000256" key="3">
    <source>
        <dbReference type="ARBA" id="ARBA00023125"/>
    </source>
</evidence>
<protein>
    <recommendedName>
        <fullName evidence="6">Probable hydrogen peroxide-inducible genes activator</fullName>
    </recommendedName>
</protein>
<dbReference type="PANTHER" id="PTHR30346:SF26">
    <property type="entry name" value="HYDROGEN PEROXIDE-INDUCIBLE GENES ACTIVATOR"/>
    <property type="match status" value="1"/>
</dbReference>
<dbReference type="InterPro" id="IPR036388">
    <property type="entry name" value="WH-like_DNA-bd_sf"/>
</dbReference>
<dbReference type="PROSITE" id="PS50931">
    <property type="entry name" value="HTH_LYSR"/>
    <property type="match status" value="1"/>
</dbReference>
<evidence type="ECO:0000256" key="4">
    <source>
        <dbReference type="ARBA" id="ARBA00023159"/>
    </source>
</evidence>
<feature type="domain" description="HTH lysR-type" evidence="7">
    <location>
        <begin position="11"/>
        <end position="68"/>
    </location>
</feature>
<name>A0A4V1CEM2_9CORY</name>
<dbReference type="PRINTS" id="PR00039">
    <property type="entry name" value="HTHLYSR"/>
</dbReference>
<dbReference type="GO" id="GO:0003700">
    <property type="term" value="F:DNA-binding transcription factor activity"/>
    <property type="evidence" value="ECO:0007669"/>
    <property type="project" value="InterPro"/>
</dbReference>
<dbReference type="GO" id="GO:0003677">
    <property type="term" value="F:DNA binding"/>
    <property type="evidence" value="ECO:0007669"/>
    <property type="project" value="UniProtKB-KW"/>
</dbReference>
<dbReference type="CDD" id="cd08411">
    <property type="entry name" value="PBP2_OxyR"/>
    <property type="match status" value="1"/>
</dbReference>
<accession>A0A4V1CEM2</accession>
<keyword evidence="4" id="KW-0010">Activator</keyword>
<evidence type="ECO:0000256" key="5">
    <source>
        <dbReference type="ARBA" id="ARBA00023163"/>
    </source>
</evidence>
<dbReference type="Proteomes" id="UP000296352">
    <property type="component" value="Chromosome"/>
</dbReference>
<evidence type="ECO:0000313" key="9">
    <source>
        <dbReference type="Proteomes" id="UP000296352"/>
    </source>
</evidence>
<dbReference type="FunFam" id="1.10.10.10:FF:000001">
    <property type="entry name" value="LysR family transcriptional regulator"/>
    <property type="match status" value="1"/>
</dbReference>
<dbReference type="Gene3D" id="3.40.190.10">
    <property type="entry name" value="Periplasmic binding protein-like II"/>
    <property type="match status" value="2"/>
</dbReference>
<dbReference type="Gene3D" id="1.10.10.10">
    <property type="entry name" value="Winged helix-like DNA-binding domain superfamily/Winged helix DNA-binding domain"/>
    <property type="match status" value="1"/>
</dbReference>
<dbReference type="AlphaFoldDB" id="A0A4V1CEM2"/>
<keyword evidence="3" id="KW-0238">DNA-binding</keyword>
<comment type="similarity">
    <text evidence="1">Belongs to the LysR transcriptional regulatory family.</text>
</comment>
<keyword evidence="5" id="KW-0804">Transcription</keyword>
<evidence type="ECO:0000256" key="1">
    <source>
        <dbReference type="ARBA" id="ARBA00009437"/>
    </source>
</evidence>
<dbReference type="InterPro" id="IPR036390">
    <property type="entry name" value="WH_DNA-bd_sf"/>
</dbReference>
<evidence type="ECO:0000256" key="2">
    <source>
        <dbReference type="ARBA" id="ARBA00023015"/>
    </source>
</evidence>
<evidence type="ECO:0000313" key="8">
    <source>
        <dbReference type="EMBL" id="QCB28598.1"/>
    </source>
</evidence>
<reference evidence="8 9" key="1">
    <citation type="submission" date="2019-04" db="EMBL/GenBank/DDBJ databases">
        <title>Corynebacterium endometrii sp. nov., isolated from the uterus of a cow with endometritis.</title>
        <authorList>
            <person name="Ballas P."/>
            <person name="Ruckert C."/>
            <person name="Wagener K."/>
            <person name="Drillich M."/>
            <person name="Kaempfer P."/>
            <person name="Busse H.-J."/>
            <person name="Ehling-Schulz M."/>
        </authorList>
    </citation>
    <scope>NUCLEOTIDE SEQUENCE [LARGE SCALE GENOMIC DNA]</scope>
    <source>
        <strain evidence="8 9">LMM-1653</strain>
    </source>
</reference>
<dbReference type="Pfam" id="PF03466">
    <property type="entry name" value="LysR_substrate"/>
    <property type="match status" value="1"/>
</dbReference>
<evidence type="ECO:0000256" key="6">
    <source>
        <dbReference type="ARBA" id="ARBA00040885"/>
    </source>
</evidence>
<dbReference type="PANTHER" id="PTHR30346">
    <property type="entry name" value="TRANSCRIPTIONAL DUAL REGULATOR HCAR-RELATED"/>
    <property type="match status" value="1"/>
</dbReference>
<dbReference type="Pfam" id="PF00126">
    <property type="entry name" value="HTH_1"/>
    <property type="match status" value="1"/>
</dbReference>
<evidence type="ECO:0000259" key="7">
    <source>
        <dbReference type="PROSITE" id="PS50931"/>
    </source>
</evidence>
<dbReference type="SUPFAM" id="SSF46785">
    <property type="entry name" value="Winged helix' DNA-binding domain"/>
    <property type="match status" value="1"/>
</dbReference>
<dbReference type="InterPro" id="IPR000847">
    <property type="entry name" value="LysR_HTH_N"/>
</dbReference>
<proteinExistence type="inferred from homology"/>
<dbReference type="InterPro" id="IPR005119">
    <property type="entry name" value="LysR_subst-bd"/>
</dbReference>
<dbReference type="GO" id="GO:0032993">
    <property type="term" value="C:protein-DNA complex"/>
    <property type="evidence" value="ECO:0007669"/>
    <property type="project" value="TreeGrafter"/>
</dbReference>
<sequence length="321" mass="35127">MIGMHNKEYRPTLAQLRTFVTIAENKHFGTAAKKLQISQPSLSQALVALEQGLGIQLIERSTRKVIVTSAGEKLLPYAKSTLEAADSFLSHARGAHGTLSGPLTIGIIPTVAPYILPDLLNEIREHYNDLEPRFVEEQTSHLLQKLRDGQLDLAILALPSETSGMIEEPLYTERFSAVVHQSHELAGRRDLALADLDNLNLLLLDDGHCLRDQVMDLCRQANVNPTEATNTVTRASSLTTIMQLVIGGLGATLVPESALAAETRHPDLSVAHFGEGVTAERTIGLVFRGSAARADEFREFGHIVTTSFNKALERSRTEIRA</sequence>